<dbReference type="STRING" id="1552.A7L45_15675"/>
<dbReference type="InterPro" id="IPR001948">
    <property type="entry name" value="Peptidase_M18"/>
</dbReference>
<keyword evidence="6 9" id="KW-0378">Hydrolase</keyword>
<dbReference type="GO" id="GO:0008237">
    <property type="term" value="F:metallopeptidase activity"/>
    <property type="evidence" value="ECO:0007669"/>
    <property type="project" value="UniProtKB-KW"/>
</dbReference>
<evidence type="ECO:0000256" key="4">
    <source>
        <dbReference type="ARBA" id="ARBA00022670"/>
    </source>
</evidence>
<evidence type="ECO:0000256" key="8">
    <source>
        <dbReference type="ARBA" id="ARBA00023049"/>
    </source>
</evidence>
<evidence type="ECO:0000256" key="2">
    <source>
        <dbReference type="ARBA" id="ARBA00008290"/>
    </source>
</evidence>
<dbReference type="GO" id="GO:0005737">
    <property type="term" value="C:cytoplasm"/>
    <property type="evidence" value="ECO:0007669"/>
    <property type="project" value="UniProtKB-ARBA"/>
</dbReference>
<dbReference type="InterPro" id="IPR023358">
    <property type="entry name" value="Peptidase_M18_dom2"/>
</dbReference>
<dbReference type="KEGG" id="ceu:A7L45_15675"/>
<proteinExistence type="inferred from homology"/>
<dbReference type="Gene3D" id="2.30.250.10">
    <property type="entry name" value="Aminopeptidase i, Domain 2"/>
    <property type="match status" value="1"/>
</dbReference>
<dbReference type="CDD" id="cd05659">
    <property type="entry name" value="M18_API"/>
    <property type="match status" value="1"/>
</dbReference>
<reference evidence="12" key="1">
    <citation type="journal article" date="2016" name="Front. Microbiol.">
        <title>Complete Genome Sequence of Clostridium estertheticum DSM 8809, a Microbe Identified in Spoiled Vacuum Packed Beef.</title>
        <authorList>
            <person name="Yu Z."/>
            <person name="Gunn L."/>
            <person name="Brennan E."/>
            <person name="Reid R."/>
            <person name="Wall P.G."/>
            <person name="Gaora O.P."/>
            <person name="Hurley D."/>
            <person name="Bolton D."/>
            <person name="Fanning S."/>
        </authorList>
    </citation>
    <scope>NUCLEOTIDE SEQUENCE [LARGE SCALE GENOMIC DNA]</scope>
    <source>
        <strain evidence="12">DSM 8809</strain>
    </source>
</reference>
<dbReference type="PANTHER" id="PTHR28570:SF2">
    <property type="entry name" value="M18 FAMILY AMINOPEPTIDASE 1-RELATED"/>
    <property type="match status" value="1"/>
</dbReference>
<dbReference type="GO" id="GO:0008270">
    <property type="term" value="F:zinc ion binding"/>
    <property type="evidence" value="ECO:0007669"/>
    <property type="project" value="InterPro"/>
</dbReference>
<keyword evidence="3 9" id="KW-0031">Aminopeptidase</keyword>
<dbReference type="SUPFAM" id="SSF101821">
    <property type="entry name" value="Aminopeptidase/glucanase lid domain"/>
    <property type="match status" value="1"/>
</dbReference>
<evidence type="ECO:0000313" key="11">
    <source>
        <dbReference type="EMBL" id="APC41411.1"/>
    </source>
</evidence>
<dbReference type="RefSeq" id="WP_071613705.1">
    <property type="nucleotide sequence ID" value="NZ_CP015756.1"/>
</dbReference>
<dbReference type="EC" id="3.4.11.-" evidence="10"/>
<dbReference type="AlphaFoldDB" id="A0A1J0GJB7"/>
<keyword evidence="8 9" id="KW-0482">Metalloprotease</keyword>
<dbReference type="PANTHER" id="PTHR28570">
    <property type="entry name" value="ASPARTYL AMINOPEPTIDASE"/>
    <property type="match status" value="1"/>
</dbReference>
<evidence type="ECO:0000256" key="9">
    <source>
        <dbReference type="RuleBase" id="RU004386"/>
    </source>
</evidence>
<organism evidence="11 12">
    <name type="scientific">Clostridium estertheticum subsp. estertheticum</name>
    <dbReference type="NCBI Taxonomy" id="1552"/>
    <lineage>
        <taxon>Bacteria</taxon>
        <taxon>Bacillati</taxon>
        <taxon>Bacillota</taxon>
        <taxon>Clostridia</taxon>
        <taxon>Eubacteriales</taxon>
        <taxon>Clostridiaceae</taxon>
        <taxon>Clostridium</taxon>
    </lineage>
</organism>
<dbReference type="Gene3D" id="3.40.630.10">
    <property type="entry name" value="Zn peptidases"/>
    <property type="match status" value="1"/>
</dbReference>
<evidence type="ECO:0000256" key="6">
    <source>
        <dbReference type="ARBA" id="ARBA00022801"/>
    </source>
</evidence>
<accession>A0A1J0GJB7</accession>
<dbReference type="OrthoDB" id="89722at2"/>
<evidence type="ECO:0000256" key="5">
    <source>
        <dbReference type="ARBA" id="ARBA00022723"/>
    </source>
</evidence>
<keyword evidence="5 9" id="KW-0479">Metal-binding</keyword>
<dbReference type="NCBIfam" id="NF002600">
    <property type="entry name" value="PRK02256.1"/>
    <property type="match status" value="1"/>
</dbReference>
<dbReference type="PRINTS" id="PR00932">
    <property type="entry name" value="AMINO1PTASE"/>
</dbReference>
<sequence length="468" mass="51981">MSDVKSLEKTYEVAWDKYNKNDLEKVFTLSDNYIDFMSKCKTERECVTEFITLAKKNGYKNIDTYIKEGTKLKAGDKVYASSMGKTLALFLIGSEPIEKGFKILGAHIDSPRLDLKPNPLYEDSDLALVKTHYYGGVKKYQWVTLPLAIHGVVVKKDGTVVNVVIGEDEKEPVVGISDLLIHLSADQMKKTLDKAIEGEELNVFMGSIPIKDKEAKNRVKLNILKLLNNKYGIDEEDFVSSELEVVPAGRARNYGLDSSMVMAYGHDDRVCAYTSYEALMNMKQTDKTCIVLLVDKEEVGSIGATGMQSKFFENTVAEVVNLLGKYSELKVRRALANSKMLSSDVTAAYDPTFPSVMEKRNSAYFGKGIVLNKYTGARGKSGCNDANPEFIAELRGIMEKHNITWQTSELGKVDQGGGGTIAYILAEYGMQVIDSGVALHNMHAPWEIASKADIYEACRAYEAFLIEA</sequence>
<dbReference type="FunFam" id="2.30.250.10:FF:000006">
    <property type="entry name" value="Probable M18 family aminopeptidase 1"/>
    <property type="match status" value="1"/>
</dbReference>
<keyword evidence="12" id="KW-1185">Reference proteome</keyword>
<evidence type="ECO:0000313" key="12">
    <source>
        <dbReference type="Proteomes" id="UP000182569"/>
    </source>
</evidence>
<evidence type="ECO:0000256" key="1">
    <source>
        <dbReference type="ARBA" id="ARBA00001947"/>
    </source>
</evidence>
<protein>
    <recommendedName>
        <fullName evidence="10">M18 family aminopeptidase</fullName>
        <ecNumber evidence="10">3.4.11.-</ecNumber>
    </recommendedName>
</protein>
<name>A0A1J0GJB7_9CLOT</name>
<dbReference type="Pfam" id="PF02127">
    <property type="entry name" value="Peptidase_M18"/>
    <property type="match status" value="1"/>
</dbReference>
<dbReference type="SUPFAM" id="SSF53187">
    <property type="entry name" value="Zn-dependent exopeptidases"/>
    <property type="match status" value="1"/>
</dbReference>
<keyword evidence="7 9" id="KW-0862">Zinc</keyword>
<dbReference type="GO" id="GO:0004177">
    <property type="term" value="F:aminopeptidase activity"/>
    <property type="evidence" value="ECO:0007669"/>
    <property type="project" value="UniProtKB-KW"/>
</dbReference>
<dbReference type="Proteomes" id="UP000182569">
    <property type="component" value="Chromosome"/>
</dbReference>
<comment type="cofactor">
    <cofactor evidence="1 10">
        <name>Zn(2+)</name>
        <dbReference type="ChEBI" id="CHEBI:29105"/>
    </cofactor>
</comment>
<dbReference type="GO" id="GO:0006508">
    <property type="term" value="P:proteolysis"/>
    <property type="evidence" value="ECO:0007669"/>
    <property type="project" value="UniProtKB-KW"/>
</dbReference>
<comment type="similarity">
    <text evidence="2 9">Belongs to the peptidase M18 family.</text>
</comment>
<keyword evidence="4 9" id="KW-0645">Protease</keyword>
<evidence type="ECO:0000256" key="10">
    <source>
        <dbReference type="RuleBase" id="RU004387"/>
    </source>
</evidence>
<dbReference type="EMBL" id="CP015756">
    <property type="protein sequence ID" value="APC41411.1"/>
    <property type="molecule type" value="Genomic_DNA"/>
</dbReference>
<evidence type="ECO:0000256" key="3">
    <source>
        <dbReference type="ARBA" id="ARBA00022438"/>
    </source>
</evidence>
<evidence type="ECO:0000256" key="7">
    <source>
        <dbReference type="ARBA" id="ARBA00022833"/>
    </source>
</evidence>
<gene>
    <name evidence="11" type="ORF">A7L45_15675</name>
</gene>